<keyword evidence="2" id="KW-1185">Reference proteome</keyword>
<gene>
    <name evidence="1" type="ORF">AUEXF2481DRAFT_26683</name>
</gene>
<evidence type="ECO:0000313" key="2">
    <source>
        <dbReference type="Proteomes" id="UP000030641"/>
    </source>
</evidence>
<dbReference type="AlphaFoldDB" id="A0A074YKT1"/>
<organism evidence="1 2">
    <name type="scientific">Aureobasidium subglaciale (strain EXF-2481)</name>
    <name type="common">Aureobasidium pullulans var. subglaciale</name>
    <dbReference type="NCBI Taxonomy" id="1043005"/>
    <lineage>
        <taxon>Eukaryota</taxon>
        <taxon>Fungi</taxon>
        <taxon>Dikarya</taxon>
        <taxon>Ascomycota</taxon>
        <taxon>Pezizomycotina</taxon>
        <taxon>Dothideomycetes</taxon>
        <taxon>Dothideomycetidae</taxon>
        <taxon>Dothideales</taxon>
        <taxon>Saccotheciaceae</taxon>
        <taxon>Aureobasidium</taxon>
    </lineage>
</organism>
<dbReference type="InParanoid" id="A0A074YKT1"/>
<dbReference type="RefSeq" id="XP_013346722.1">
    <property type="nucleotide sequence ID" value="XM_013491268.1"/>
</dbReference>
<dbReference type="GeneID" id="25363307"/>
<dbReference type="HOGENOM" id="CLU_1023032_0_0_1"/>
<evidence type="ECO:0000313" key="1">
    <source>
        <dbReference type="EMBL" id="KEQ98300.1"/>
    </source>
</evidence>
<proteinExistence type="predicted"/>
<name>A0A074YKT1_AURSE</name>
<accession>A0A074YKT1</accession>
<sequence length="272" mass="31329">MSRHNITTIPRQTAAMAAIRRGLARLPTELLDQTLVYILENKRHQILPGPPLQMNRSFRRVALSQLTQNATLQIHIHHATYRRFWEVSFTNGITPVLRSPERLVMIGKNALWACFRDLVGIDEMLAGVHKLYIELSCFKSLAFSIESFKDRCREVTVRASLTMDPTNTNQTGSFVFGPYMDAWTARPAICSVAWIESFVTAEIHARQPVPGVRVQVRHLRERSLIQPFRPPYPPKRLTIVEMSVLEKKEEKRLEWPRLYKICAKEAAWVARG</sequence>
<protein>
    <submittedName>
        <fullName evidence="1">Uncharacterized protein</fullName>
    </submittedName>
</protein>
<reference evidence="1 2" key="1">
    <citation type="journal article" date="2014" name="BMC Genomics">
        <title>Genome sequencing of four Aureobasidium pullulans varieties: biotechnological potential, stress tolerance, and description of new species.</title>
        <authorList>
            <person name="Gostin Ar C."/>
            <person name="Ohm R.A."/>
            <person name="Kogej T."/>
            <person name="Sonjak S."/>
            <person name="Turk M."/>
            <person name="Zajc J."/>
            <person name="Zalar P."/>
            <person name="Grube M."/>
            <person name="Sun H."/>
            <person name="Han J."/>
            <person name="Sharma A."/>
            <person name="Chiniquy J."/>
            <person name="Ngan C.Y."/>
            <person name="Lipzen A."/>
            <person name="Barry K."/>
            <person name="Grigoriev I.V."/>
            <person name="Gunde-Cimerman N."/>
        </authorList>
    </citation>
    <scope>NUCLEOTIDE SEQUENCE [LARGE SCALE GENOMIC DNA]</scope>
    <source>
        <strain evidence="1 2">EXF-2481</strain>
    </source>
</reference>
<dbReference type="OrthoDB" id="3881645at2759"/>
<dbReference type="EMBL" id="KL584752">
    <property type="protein sequence ID" value="KEQ98300.1"/>
    <property type="molecule type" value="Genomic_DNA"/>
</dbReference>
<dbReference type="Proteomes" id="UP000030641">
    <property type="component" value="Unassembled WGS sequence"/>
</dbReference>